<keyword evidence="3" id="KW-1185">Reference proteome</keyword>
<evidence type="ECO:0000259" key="1">
    <source>
        <dbReference type="Pfam" id="PF13472"/>
    </source>
</evidence>
<organism evidence="2 3">
    <name type="scientific">Paenibacillus agaridevorans</name>
    <dbReference type="NCBI Taxonomy" id="171404"/>
    <lineage>
        <taxon>Bacteria</taxon>
        <taxon>Bacillati</taxon>
        <taxon>Bacillota</taxon>
        <taxon>Bacilli</taxon>
        <taxon>Bacillales</taxon>
        <taxon>Paenibacillaceae</taxon>
        <taxon>Paenibacillus</taxon>
    </lineage>
</organism>
<accession>A0A2R5EL25</accession>
<dbReference type="AlphaFoldDB" id="A0A2R5EL25"/>
<name>A0A2R5EL25_9BACL</name>
<dbReference type="InterPro" id="IPR036514">
    <property type="entry name" value="SGNH_hydro_sf"/>
</dbReference>
<dbReference type="EMBL" id="BDQX01000089">
    <property type="protein sequence ID" value="GBG07332.1"/>
    <property type="molecule type" value="Genomic_DNA"/>
</dbReference>
<sequence>MLKLRVLDQLQRGERAFIVCIGDSITEQNYHLEGKLNYVGLLTERLMERYNRKSYVFNVGKSGDTSQGILNRLDEDALRFGADLITVMVGMNDSVQGEAGIAQFKRNLEQIITRVMASGSEVLLLTQNALDYNIHEQAVLARTAYPEYAAAVQEVAAATDTPLCDVYSHWREYVQESTNSHLMLMHDSIHPGAKGHAFIAGQIYHYLNIMPSAEELERSPND</sequence>
<dbReference type="SUPFAM" id="SSF52266">
    <property type="entry name" value="SGNH hydrolase"/>
    <property type="match status" value="1"/>
</dbReference>
<evidence type="ECO:0000313" key="2">
    <source>
        <dbReference type="EMBL" id="GBG07332.1"/>
    </source>
</evidence>
<proteinExistence type="predicted"/>
<gene>
    <name evidence="2" type="ORF">PAT3040_01880</name>
</gene>
<dbReference type="InterPro" id="IPR051532">
    <property type="entry name" value="Ester_Hydrolysis_Enzymes"/>
</dbReference>
<dbReference type="Proteomes" id="UP000245202">
    <property type="component" value="Unassembled WGS sequence"/>
</dbReference>
<dbReference type="PANTHER" id="PTHR30383:SF5">
    <property type="entry name" value="SGNH HYDROLASE-TYPE ESTERASE DOMAIN-CONTAINING PROTEIN"/>
    <property type="match status" value="1"/>
</dbReference>
<evidence type="ECO:0000313" key="3">
    <source>
        <dbReference type="Proteomes" id="UP000245202"/>
    </source>
</evidence>
<protein>
    <recommendedName>
        <fullName evidence="1">SGNH hydrolase-type esterase domain-containing protein</fullName>
    </recommendedName>
</protein>
<comment type="caution">
    <text evidence="2">The sequence shown here is derived from an EMBL/GenBank/DDBJ whole genome shotgun (WGS) entry which is preliminary data.</text>
</comment>
<reference evidence="2 3" key="1">
    <citation type="submission" date="2017-08" db="EMBL/GenBank/DDBJ databases">
        <title>Substantial Increase in Enzyme Production by Combined Drug-Resistance Mutations in Paenibacillus agaridevorans.</title>
        <authorList>
            <person name="Tanaka Y."/>
            <person name="Funane K."/>
            <person name="Hosaka T."/>
            <person name="Shiwa Y."/>
            <person name="Fujita N."/>
            <person name="Miyazaki T."/>
            <person name="Yoshikawa H."/>
            <person name="Murakami K."/>
            <person name="Kasahara K."/>
            <person name="Inaoka T."/>
            <person name="Hiraga Y."/>
            <person name="Ochi K."/>
        </authorList>
    </citation>
    <scope>NUCLEOTIDE SEQUENCE [LARGE SCALE GENOMIC DNA]</scope>
    <source>
        <strain evidence="2 3">T-3040</strain>
    </source>
</reference>
<dbReference type="Gene3D" id="3.40.50.1110">
    <property type="entry name" value="SGNH hydrolase"/>
    <property type="match status" value="1"/>
</dbReference>
<dbReference type="PANTHER" id="PTHR30383">
    <property type="entry name" value="THIOESTERASE 1/PROTEASE 1/LYSOPHOSPHOLIPASE L1"/>
    <property type="match status" value="1"/>
</dbReference>
<dbReference type="GO" id="GO:0004622">
    <property type="term" value="F:phosphatidylcholine lysophospholipase activity"/>
    <property type="evidence" value="ECO:0007669"/>
    <property type="project" value="TreeGrafter"/>
</dbReference>
<dbReference type="RefSeq" id="WP_108992411.1">
    <property type="nucleotide sequence ID" value="NZ_BDQX01000089.1"/>
</dbReference>
<dbReference type="InterPro" id="IPR013830">
    <property type="entry name" value="SGNH_hydro"/>
</dbReference>
<feature type="domain" description="SGNH hydrolase-type esterase" evidence="1">
    <location>
        <begin position="20"/>
        <end position="197"/>
    </location>
</feature>
<dbReference type="Pfam" id="PF13472">
    <property type="entry name" value="Lipase_GDSL_2"/>
    <property type="match status" value="1"/>
</dbReference>